<evidence type="ECO:0000313" key="1">
    <source>
        <dbReference type="EMBL" id="SVC41832.1"/>
    </source>
</evidence>
<gene>
    <name evidence="1" type="ORF">METZ01_LOCUS294686</name>
</gene>
<reference evidence="1" key="1">
    <citation type="submission" date="2018-05" db="EMBL/GenBank/DDBJ databases">
        <authorList>
            <person name="Lanie J.A."/>
            <person name="Ng W.-L."/>
            <person name="Kazmierczak K.M."/>
            <person name="Andrzejewski T.M."/>
            <person name="Davidsen T.M."/>
            <person name="Wayne K.J."/>
            <person name="Tettelin H."/>
            <person name="Glass J.I."/>
            <person name="Rusch D."/>
            <person name="Podicherti R."/>
            <person name="Tsui H.-C.T."/>
            <person name="Winkler M.E."/>
        </authorList>
    </citation>
    <scope>NUCLEOTIDE SEQUENCE</scope>
</reference>
<name>A0A382M395_9ZZZZ</name>
<organism evidence="1">
    <name type="scientific">marine metagenome</name>
    <dbReference type="NCBI Taxonomy" id="408172"/>
    <lineage>
        <taxon>unclassified sequences</taxon>
        <taxon>metagenomes</taxon>
        <taxon>ecological metagenomes</taxon>
    </lineage>
</organism>
<sequence>MEIIEALNIVSDFIEGEYIYQDDEGESWVKAEAMNAMQVLINFGMVQHLAEWYRPTIRHFIAEGQLEPNPDDPLASMESVVQVH</sequence>
<dbReference type="AlphaFoldDB" id="A0A382M395"/>
<proteinExistence type="predicted"/>
<dbReference type="EMBL" id="UINC01090148">
    <property type="protein sequence ID" value="SVC41832.1"/>
    <property type="molecule type" value="Genomic_DNA"/>
</dbReference>
<accession>A0A382M395</accession>
<protein>
    <submittedName>
        <fullName evidence="1">Uncharacterized protein</fullName>
    </submittedName>
</protein>